<keyword evidence="4" id="KW-1185">Reference proteome</keyword>
<dbReference type="RefSeq" id="XP_013330379.1">
    <property type="nucleotide sequence ID" value="XM_013474925.1"/>
</dbReference>
<dbReference type="STRING" id="1408163.A0A0F4YZR8"/>
<dbReference type="AlphaFoldDB" id="A0A0F4YZR8"/>
<keyword evidence="1" id="KW-0175">Coiled coil</keyword>
<dbReference type="OrthoDB" id="4226947at2759"/>
<feature type="coiled-coil region" evidence="1">
    <location>
        <begin position="44"/>
        <end position="71"/>
    </location>
</feature>
<evidence type="ECO:0000256" key="1">
    <source>
        <dbReference type="SAM" id="Coils"/>
    </source>
</evidence>
<proteinExistence type="predicted"/>
<sequence>MHDKEAIPQLGTFSLVRYYQFQVTKVQQNDDDDPGIIVSPVAHRTRGRLKKEEMKAELEQLRLQMQELLLQTPTKQADESRPSPNAGSDSEESVTMQPPSLPATPISKEAERILYAPAKDEQIVNAALILLLNAITIHFPLSNDRTLHRRAFTVNFKTASFQARTDGYLGDRTSGKVRALIEVKPYVRKRGRGRIQMQEAAQMVAWISDNKQRPSQFPGRHLHISQDRHEIFLTFAEYDESYLKYLKEGLSPGDPEPFLTLHEFGPWDIKDARHMQELGPIILAFTMRAHQDQQLESRSSAGQGRTGEQKKGLFT</sequence>
<feature type="compositionally biased region" description="Polar residues" evidence="2">
    <location>
        <begin position="82"/>
        <end position="98"/>
    </location>
</feature>
<accession>A0A0F4YZR8</accession>
<gene>
    <name evidence="3" type="ORF">T310_2219</name>
</gene>
<feature type="region of interest" description="Disordered" evidence="2">
    <location>
        <begin position="73"/>
        <end position="105"/>
    </location>
</feature>
<evidence type="ECO:0000313" key="3">
    <source>
        <dbReference type="EMBL" id="KKA23767.1"/>
    </source>
</evidence>
<reference evidence="3 4" key="1">
    <citation type="submission" date="2015-04" db="EMBL/GenBank/DDBJ databases">
        <authorList>
            <person name="Heijne W.H."/>
            <person name="Fedorova N.D."/>
            <person name="Nierman W.C."/>
            <person name="Vollebregt A.W."/>
            <person name="Zhao Z."/>
            <person name="Wu L."/>
            <person name="Kumar M."/>
            <person name="Stam H."/>
            <person name="van den Berg M.A."/>
            <person name="Pel H.J."/>
        </authorList>
    </citation>
    <scope>NUCLEOTIDE SEQUENCE [LARGE SCALE GENOMIC DNA]</scope>
    <source>
        <strain evidence="3 4">CBS 393.64</strain>
    </source>
</reference>
<protein>
    <submittedName>
        <fullName evidence="3">Uncharacterized protein</fullName>
    </submittedName>
</protein>
<dbReference type="Proteomes" id="UP000053958">
    <property type="component" value="Unassembled WGS sequence"/>
</dbReference>
<name>A0A0F4YZR8_RASE3</name>
<dbReference type="GeneID" id="25314570"/>
<dbReference type="EMBL" id="LASV01000087">
    <property type="protein sequence ID" value="KKA23767.1"/>
    <property type="molecule type" value="Genomic_DNA"/>
</dbReference>
<organism evidence="3 4">
    <name type="scientific">Rasamsonia emersonii (strain ATCC 16479 / CBS 393.64 / IMI 116815)</name>
    <dbReference type="NCBI Taxonomy" id="1408163"/>
    <lineage>
        <taxon>Eukaryota</taxon>
        <taxon>Fungi</taxon>
        <taxon>Dikarya</taxon>
        <taxon>Ascomycota</taxon>
        <taxon>Pezizomycotina</taxon>
        <taxon>Eurotiomycetes</taxon>
        <taxon>Eurotiomycetidae</taxon>
        <taxon>Eurotiales</taxon>
        <taxon>Trichocomaceae</taxon>
        <taxon>Rasamsonia</taxon>
    </lineage>
</organism>
<comment type="caution">
    <text evidence="3">The sequence shown here is derived from an EMBL/GenBank/DDBJ whole genome shotgun (WGS) entry which is preliminary data.</text>
</comment>
<evidence type="ECO:0000313" key="4">
    <source>
        <dbReference type="Proteomes" id="UP000053958"/>
    </source>
</evidence>
<feature type="region of interest" description="Disordered" evidence="2">
    <location>
        <begin position="293"/>
        <end position="315"/>
    </location>
</feature>
<evidence type="ECO:0000256" key="2">
    <source>
        <dbReference type="SAM" id="MobiDB-lite"/>
    </source>
</evidence>